<evidence type="ECO:0000256" key="10">
    <source>
        <dbReference type="ARBA" id="ARBA00023167"/>
    </source>
</evidence>
<name>A0A1G6P6Z1_9BACT</name>
<comment type="pathway">
    <text evidence="2">Amino-acid biosynthesis; L-methionine biosynthesis via de novo pathway; L-methionine from L-homocysteine (MetE route): step 1/1.</text>
</comment>
<evidence type="ECO:0000256" key="6">
    <source>
        <dbReference type="ARBA" id="ARBA00022605"/>
    </source>
</evidence>
<evidence type="ECO:0000259" key="14">
    <source>
        <dbReference type="Pfam" id="PF01717"/>
    </source>
</evidence>
<feature type="binding site" evidence="11">
    <location>
        <position position="115"/>
    </location>
    <ligand>
        <name>5-methyltetrahydropteroyltri-L-glutamate</name>
        <dbReference type="ChEBI" id="CHEBI:58207"/>
    </ligand>
</feature>
<comment type="function">
    <text evidence="1">Catalyzes the transfer of a methyl group from 5-methyltetrahydrofolate to homocysteine resulting in methionine formation.</text>
</comment>
<dbReference type="NCBIfam" id="NF003556">
    <property type="entry name" value="PRK05222.1"/>
    <property type="match status" value="1"/>
</dbReference>
<keyword evidence="9 12" id="KW-0862">Zinc</keyword>
<feature type="binding site" evidence="11">
    <location>
        <position position="594"/>
    </location>
    <ligand>
        <name>L-methionine</name>
        <dbReference type="ChEBI" id="CHEBI:57844"/>
    </ligand>
</feature>
<dbReference type="GO" id="GO:0003871">
    <property type="term" value="F:5-methyltetrahydropteroyltriglutamate-homocysteine S-methyltransferase activity"/>
    <property type="evidence" value="ECO:0007669"/>
    <property type="project" value="UniProtKB-EC"/>
</dbReference>
<feature type="binding site" evidence="11">
    <location>
        <position position="556"/>
    </location>
    <ligand>
        <name>5-methyltetrahydropteroyltri-L-glutamate</name>
        <dbReference type="ChEBI" id="CHEBI:58207"/>
    </ligand>
</feature>
<feature type="binding site" evidence="11">
    <location>
        <position position="19"/>
    </location>
    <ligand>
        <name>5-methyltetrahydropteroyltri-L-glutamate</name>
        <dbReference type="ChEBI" id="CHEBI:58207"/>
    </ligand>
</feature>
<dbReference type="InterPro" id="IPR013215">
    <property type="entry name" value="Cbl-indep_Met_Synth_N"/>
</dbReference>
<reference evidence="17" key="1">
    <citation type="submission" date="2016-10" db="EMBL/GenBank/DDBJ databases">
        <authorList>
            <person name="Varghese N."/>
            <person name="Submissions S."/>
        </authorList>
    </citation>
    <scope>NUCLEOTIDE SEQUENCE [LARGE SCALE GENOMIC DNA]</scope>
    <source>
        <strain evidence="17">DSM 8415</strain>
    </source>
</reference>
<feature type="binding site" evidence="11">
    <location>
        <begin position="426"/>
        <end position="428"/>
    </location>
    <ligand>
        <name>L-methionine</name>
        <dbReference type="ChEBI" id="CHEBI:57844"/>
    </ligand>
</feature>
<dbReference type="RefSeq" id="WP_092129086.1">
    <property type="nucleotide sequence ID" value="NZ_FMYU01000008.1"/>
</dbReference>
<dbReference type="InterPro" id="IPR038071">
    <property type="entry name" value="UROD/MetE-like_sf"/>
</dbReference>
<evidence type="ECO:0000256" key="11">
    <source>
        <dbReference type="PIRSR" id="PIRSR000382-1"/>
    </source>
</evidence>
<feature type="binding site" evidence="12">
    <location>
        <position position="638"/>
    </location>
    <ligand>
        <name>Zn(2+)</name>
        <dbReference type="ChEBI" id="CHEBI:29105"/>
        <label>1</label>
        <note>catalytic</note>
    </ligand>
</feature>
<evidence type="ECO:0000256" key="2">
    <source>
        <dbReference type="ARBA" id="ARBA00004681"/>
    </source>
</evidence>
<keyword evidence="17" id="KW-1185">Reference proteome</keyword>
<protein>
    <recommendedName>
        <fullName evidence="4">5-methyltetrahydropteroyltriglutamate--homocysteine S-methyltransferase</fullName>
        <ecNumber evidence="4">2.1.1.14</ecNumber>
    </recommendedName>
</protein>
<feature type="binding site" evidence="11">
    <location>
        <position position="479"/>
    </location>
    <ligand>
        <name>L-methionine</name>
        <dbReference type="ChEBI" id="CHEBI:57844"/>
    </ligand>
</feature>
<sequence>MFRTTASYFPRIGLKREYKQNLESYWEKKISKEEFVSNMQEIQKHRLDVYSKSGLDYIVCNDFTYYDFMLDLSFMFGCIPERFSHIQDELDLYFAMARGDSKAQAQEMTKWFDTNYHYIVPEFDGHFELKNNTVLKNWLEDKKLGYDTTPVIIGPFTFISLGKINDNNKWLKPSQTKEFRSLLLNVAKQYNTLLIQLQENGVRRICFDEPAFVLDYDKSFLKDIFDAYEIVKKNIFLDITLNSYYESLSYFNEIIENINFDTLGLDFTFRENVENVIKFGLPKDKKLQIGLIGTRHPFKDNLNEAKQLIGLVQKKLSLSSDQMILSTAGPLMHLPVSLELENFDPKISNKLLFSKEKLQHLNLLKNILNGRSDYDFSDEQLEKDENYEETLLTIKKLNPKRAHPFKLRYIEQVKSLNLPKFPTTTIGSFPQTKELRQKRSQFISGKISESEYNQYINDQIKYIVKLQEDLGIDVLVHGEFERSDMVEFFAQKLEGFLCTKHGWVISYGSRAIRPPIIYGKVKRTKPMTIKEIVYAQSLTKKPLKGMLTGPITILNWSFTRPNVPKEVIAYEIALALKEEVMDLQKANIKIIQIDEPAFREGLPLKESKKKDYLEFASKIFRFVVEDVDKLTQIHTHMCYSEFDEIVNYIYEMDADCISIEASRSKGDIISSFEKFKYDHAIGLGVWDIHSPRVPSVEEMLEIAERSFMYIDKNLFWINPDCGLKTRKYEEVIPSLKNMIEAAKILRKKYGEKIEGVL</sequence>
<dbReference type="OrthoDB" id="244285at2"/>
<organism evidence="16 17">
    <name type="scientific">Desulfurella multipotens</name>
    <dbReference type="NCBI Taxonomy" id="79269"/>
    <lineage>
        <taxon>Bacteria</taxon>
        <taxon>Pseudomonadati</taxon>
        <taxon>Campylobacterota</taxon>
        <taxon>Desulfurellia</taxon>
        <taxon>Desulfurellales</taxon>
        <taxon>Desulfurellaceae</taxon>
        <taxon>Desulfurella</taxon>
    </lineage>
</organism>
<dbReference type="GO" id="GO:0009086">
    <property type="term" value="P:methionine biosynthetic process"/>
    <property type="evidence" value="ECO:0007669"/>
    <property type="project" value="UniProtKB-KW"/>
</dbReference>
<keyword evidence="6" id="KW-0028">Amino-acid biosynthesis</keyword>
<evidence type="ECO:0000256" key="1">
    <source>
        <dbReference type="ARBA" id="ARBA00002777"/>
    </source>
</evidence>
<dbReference type="Pfam" id="PF01717">
    <property type="entry name" value="Meth_synt_2"/>
    <property type="match status" value="1"/>
</dbReference>
<comment type="cofactor">
    <cofactor evidence="12">
        <name>Zn(2+)</name>
        <dbReference type="ChEBI" id="CHEBI:29105"/>
    </cofactor>
    <text evidence="12">Binds 2 Zn(2+) ions per subunit.</text>
</comment>
<keyword evidence="7" id="KW-0808">Transferase</keyword>
<dbReference type="AlphaFoldDB" id="A0A1G6P6Z1"/>
<accession>A0A1G6P6Z1</accession>
<evidence type="ECO:0000256" key="13">
    <source>
        <dbReference type="PIRSR" id="PIRSR000382-3"/>
    </source>
</evidence>
<evidence type="ECO:0000256" key="4">
    <source>
        <dbReference type="ARBA" id="ARBA00012034"/>
    </source>
</evidence>
<feature type="domain" description="Cobalamin-independent methionine synthase MetE N-terminal" evidence="15">
    <location>
        <begin position="7"/>
        <end position="315"/>
    </location>
</feature>
<dbReference type="Pfam" id="PF08267">
    <property type="entry name" value="Meth_synt_1"/>
    <property type="match status" value="1"/>
</dbReference>
<keyword evidence="8 12" id="KW-0479">Metal-binding</keyword>
<comment type="similarity">
    <text evidence="3">Belongs to the vitamin-B12 independent methionine synthase family.</text>
</comment>
<dbReference type="PIRSF" id="PIRSF000382">
    <property type="entry name" value="MeTrfase_B12_ind"/>
    <property type="match status" value="1"/>
</dbReference>
<dbReference type="EMBL" id="FMYU01000008">
    <property type="protein sequence ID" value="SDC75384.1"/>
    <property type="molecule type" value="Genomic_DNA"/>
</dbReference>
<dbReference type="EC" id="2.1.1.14" evidence="4"/>
<feature type="binding site" evidence="12">
    <location>
        <position position="636"/>
    </location>
    <ligand>
        <name>Zn(2+)</name>
        <dbReference type="ChEBI" id="CHEBI:29105"/>
        <label>1</label>
        <note>catalytic</note>
    </ligand>
</feature>
<keyword evidence="5" id="KW-0489">Methyltransferase</keyword>
<evidence type="ECO:0000313" key="16">
    <source>
        <dbReference type="EMBL" id="SDC75384.1"/>
    </source>
</evidence>
<dbReference type="InterPro" id="IPR006276">
    <property type="entry name" value="Cobalamin-indep_Met_synthase"/>
</dbReference>
<dbReference type="SUPFAM" id="SSF51726">
    <property type="entry name" value="UROD/MetE-like"/>
    <property type="match status" value="2"/>
</dbReference>
<feature type="binding site" evidence="11">
    <location>
        <position position="594"/>
    </location>
    <ligand>
        <name>L-homocysteine</name>
        <dbReference type="ChEBI" id="CHEBI:58199"/>
    </ligand>
</feature>
<dbReference type="Proteomes" id="UP000199411">
    <property type="component" value="Unassembled WGS sequence"/>
</dbReference>
<proteinExistence type="inferred from homology"/>
<dbReference type="PANTHER" id="PTHR30519">
    <property type="entry name" value="5-METHYLTETRAHYDROPTEROYLTRIGLUTAMATE--HOMOCYSTEINE METHYLTRANSFERASE"/>
    <property type="match status" value="1"/>
</dbReference>
<feature type="domain" description="Cobalamin-independent methionine synthase MetE C-terminal/archaeal" evidence="14">
    <location>
        <begin position="421"/>
        <end position="743"/>
    </location>
</feature>
<evidence type="ECO:0000256" key="9">
    <source>
        <dbReference type="ARBA" id="ARBA00022833"/>
    </source>
</evidence>
<dbReference type="InterPro" id="IPR002629">
    <property type="entry name" value="Met_Synth_C/arc"/>
</dbReference>
<feature type="active site" description="Proton donor" evidence="13">
    <location>
        <position position="689"/>
    </location>
</feature>
<evidence type="ECO:0000313" key="17">
    <source>
        <dbReference type="Proteomes" id="UP000199411"/>
    </source>
</evidence>
<feature type="binding site" evidence="12">
    <location>
        <position position="721"/>
    </location>
    <ligand>
        <name>Zn(2+)</name>
        <dbReference type="ChEBI" id="CHEBI:29105"/>
        <label>1</label>
        <note>catalytic</note>
    </ligand>
</feature>
<dbReference type="GO" id="GO:0008270">
    <property type="term" value="F:zinc ion binding"/>
    <property type="evidence" value="ECO:0007669"/>
    <property type="project" value="InterPro"/>
</dbReference>
<keyword evidence="10" id="KW-0486">Methionine biosynthesis</keyword>
<evidence type="ECO:0000256" key="8">
    <source>
        <dbReference type="ARBA" id="ARBA00022723"/>
    </source>
</evidence>
<evidence type="ECO:0000259" key="15">
    <source>
        <dbReference type="Pfam" id="PF08267"/>
    </source>
</evidence>
<evidence type="ECO:0000256" key="7">
    <source>
        <dbReference type="ARBA" id="ARBA00022679"/>
    </source>
</evidence>
<evidence type="ECO:0000256" key="12">
    <source>
        <dbReference type="PIRSR" id="PIRSR000382-2"/>
    </source>
</evidence>
<evidence type="ECO:0000256" key="5">
    <source>
        <dbReference type="ARBA" id="ARBA00022603"/>
    </source>
</evidence>
<feature type="binding site" evidence="11">
    <location>
        <begin position="426"/>
        <end position="428"/>
    </location>
    <ligand>
        <name>L-homocysteine</name>
        <dbReference type="ChEBI" id="CHEBI:58199"/>
    </ligand>
</feature>
<dbReference type="UniPathway" id="UPA00051">
    <property type="reaction ID" value="UER00082"/>
</dbReference>
<gene>
    <name evidence="16" type="ORF">SAMN05660835_01328</name>
</gene>
<dbReference type="Gene3D" id="3.20.20.210">
    <property type="match status" value="2"/>
</dbReference>
<feature type="binding site" evidence="12">
    <location>
        <position position="660"/>
    </location>
    <ligand>
        <name>Zn(2+)</name>
        <dbReference type="ChEBI" id="CHEBI:29105"/>
        <label>1</label>
        <note>catalytic</note>
    </ligand>
</feature>
<dbReference type="GO" id="GO:0032259">
    <property type="term" value="P:methylation"/>
    <property type="evidence" value="ECO:0007669"/>
    <property type="project" value="UniProtKB-KW"/>
</dbReference>
<dbReference type="CDD" id="cd03311">
    <property type="entry name" value="CIMS_C_terminal_like"/>
    <property type="match status" value="1"/>
</dbReference>
<evidence type="ECO:0000256" key="3">
    <source>
        <dbReference type="ARBA" id="ARBA00009553"/>
    </source>
</evidence>